<proteinExistence type="inferred from homology"/>
<dbReference type="GO" id="GO:0016491">
    <property type="term" value="F:oxidoreductase activity"/>
    <property type="evidence" value="ECO:0007669"/>
    <property type="project" value="UniProtKB-KW"/>
</dbReference>
<dbReference type="Proteomes" id="UP000271469">
    <property type="component" value="Chromosome"/>
</dbReference>
<dbReference type="SMART" id="SM00822">
    <property type="entry name" value="PKS_KR"/>
    <property type="match status" value="1"/>
</dbReference>
<dbReference type="AlphaFoldDB" id="A0A3G8JLI8"/>
<dbReference type="InterPro" id="IPR057326">
    <property type="entry name" value="KR_dom"/>
</dbReference>
<feature type="domain" description="Ketoreductase" evidence="4">
    <location>
        <begin position="7"/>
        <end position="204"/>
    </location>
</feature>
<dbReference type="PRINTS" id="PR00081">
    <property type="entry name" value="GDHRDH"/>
</dbReference>
<reference evidence="5 6" key="1">
    <citation type="submission" date="2018-11" db="EMBL/GenBank/DDBJ databases">
        <title>Gordonia insulae sp. nov., isolated from an island soil.</title>
        <authorList>
            <person name="Kim Y.S."/>
            <person name="Kim S.B."/>
        </authorList>
    </citation>
    <scope>NUCLEOTIDE SEQUENCE [LARGE SCALE GENOMIC DNA]</scope>
    <source>
        <strain evidence="5 6">MMS17-SY073</strain>
    </source>
</reference>
<dbReference type="EC" id="1.1.1.-" evidence="5"/>
<comment type="similarity">
    <text evidence="1 3">Belongs to the short-chain dehydrogenases/reductases (SDR) family.</text>
</comment>
<evidence type="ECO:0000256" key="1">
    <source>
        <dbReference type="ARBA" id="ARBA00006484"/>
    </source>
</evidence>
<dbReference type="KEGG" id="gom:D7316_02051"/>
<gene>
    <name evidence="5" type="ORF">D7316_02051</name>
</gene>
<sequence length="307" mass="32455">MGLLDDRVAIVTGGGRGLGRAHSLELAAQGATVVIVDPGVGLDGARDAETPAHSVVREIAEIGGKAEVAELSVTDYDAIGDLVRTVVAAHGDVHAVINNAGITRDKMITSMEERDFDDVIAVHLKGTFNLMRHAAGHWRERAKAGDRVTGRVINTTSGSGMRGNIGQLAYGAAKSAIASATVVAAMELQRYGVSVNAVSPVARTRMTEAVGGLLAEVEPGAFDTFAPENSSPVVAYLASEPAGWITGQIIRVDGNRLRIYERWSLGTQAFSLSEERALRTDEMDVALRSLYGAIPLGLGDRRLQDNE</sequence>
<dbReference type="InterPro" id="IPR051687">
    <property type="entry name" value="Peroxisomal_Beta-Oxidation"/>
</dbReference>
<organism evidence="5 6">
    <name type="scientific">Gordonia insulae</name>
    <dbReference type="NCBI Taxonomy" id="2420509"/>
    <lineage>
        <taxon>Bacteria</taxon>
        <taxon>Bacillati</taxon>
        <taxon>Actinomycetota</taxon>
        <taxon>Actinomycetes</taxon>
        <taxon>Mycobacteriales</taxon>
        <taxon>Gordoniaceae</taxon>
        <taxon>Gordonia</taxon>
    </lineage>
</organism>
<dbReference type="PANTHER" id="PTHR45024:SF2">
    <property type="entry name" value="SCP2 DOMAIN-CONTAINING PROTEIN"/>
    <property type="match status" value="1"/>
</dbReference>
<dbReference type="RefSeq" id="WP_124708155.1">
    <property type="nucleotide sequence ID" value="NZ_CP033972.1"/>
</dbReference>
<protein>
    <submittedName>
        <fullName evidence="5">Short-chain type dehydrogenase/reductase</fullName>
        <ecNumber evidence="5">1.1.1.-</ecNumber>
    </submittedName>
</protein>
<evidence type="ECO:0000256" key="2">
    <source>
        <dbReference type="ARBA" id="ARBA00023002"/>
    </source>
</evidence>
<dbReference type="PANTHER" id="PTHR45024">
    <property type="entry name" value="DEHYDROGENASES, SHORT CHAIN"/>
    <property type="match status" value="1"/>
</dbReference>
<dbReference type="InterPro" id="IPR036291">
    <property type="entry name" value="NAD(P)-bd_dom_sf"/>
</dbReference>
<dbReference type="Gene3D" id="3.40.50.720">
    <property type="entry name" value="NAD(P)-binding Rossmann-like Domain"/>
    <property type="match status" value="1"/>
</dbReference>
<keyword evidence="2 5" id="KW-0560">Oxidoreductase</keyword>
<dbReference type="SUPFAM" id="SSF51735">
    <property type="entry name" value="NAD(P)-binding Rossmann-fold domains"/>
    <property type="match status" value="1"/>
</dbReference>
<evidence type="ECO:0000256" key="3">
    <source>
        <dbReference type="RuleBase" id="RU000363"/>
    </source>
</evidence>
<dbReference type="EMBL" id="CP033972">
    <property type="protein sequence ID" value="AZG45455.1"/>
    <property type="molecule type" value="Genomic_DNA"/>
</dbReference>
<dbReference type="Pfam" id="PF00106">
    <property type="entry name" value="adh_short"/>
    <property type="match status" value="1"/>
</dbReference>
<dbReference type="OrthoDB" id="9808187at2"/>
<accession>A0A3G8JLI8</accession>
<dbReference type="PRINTS" id="PR00080">
    <property type="entry name" value="SDRFAMILY"/>
</dbReference>
<keyword evidence="6" id="KW-1185">Reference proteome</keyword>
<dbReference type="InterPro" id="IPR002347">
    <property type="entry name" value="SDR_fam"/>
</dbReference>
<evidence type="ECO:0000313" key="6">
    <source>
        <dbReference type="Proteomes" id="UP000271469"/>
    </source>
</evidence>
<name>A0A3G8JLI8_9ACTN</name>
<evidence type="ECO:0000313" key="5">
    <source>
        <dbReference type="EMBL" id="AZG45455.1"/>
    </source>
</evidence>
<evidence type="ECO:0000259" key="4">
    <source>
        <dbReference type="SMART" id="SM00822"/>
    </source>
</evidence>